<feature type="transmembrane region" description="Helical" evidence="7">
    <location>
        <begin position="272"/>
        <end position="294"/>
    </location>
</feature>
<keyword evidence="2" id="KW-1003">Cell membrane</keyword>
<evidence type="ECO:0000256" key="1">
    <source>
        <dbReference type="ARBA" id="ARBA00004429"/>
    </source>
</evidence>
<dbReference type="PIRSF" id="PIRSF006066">
    <property type="entry name" value="HI0050"/>
    <property type="match status" value="1"/>
</dbReference>
<keyword evidence="10" id="KW-1185">Reference proteome</keyword>
<feature type="transmembrane region" description="Helical" evidence="7">
    <location>
        <begin position="359"/>
        <end position="381"/>
    </location>
</feature>
<dbReference type="PRINTS" id="PR00176">
    <property type="entry name" value="NANEUSMPORT"/>
</dbReference>
<evidence type="ECO:0000256" key="4">
    <source>
        <dbReference type="ARBA" id="ARBA00022692"/>
    </source>
</evidence>
<evidence type="ECO:0000256" key="5">
    <source>
        <dbReference type="ARBA" id="ARBA00022989"/>
    </source>
</evidence>
<feature type="transmembrane region" description="Helical" evidence="7">
    <location>
        <begin position="242"/>
        <end position="260"/>
    </location>
</feature>
<protein>
    <submittedName>
        <fullName evidence="9">TRAP transporter large permease</fullName>
    </submittedName>
</protein>
<comment type="caution">
    <text evidence="9">The sequence shown here is derived from an EMBL/GenBank/DDBJ whole genome shotgun (WGS) entry which is preliminary data.</text>
</comment>
<dbReference type="GO" id="GO:0022857">
    <property type="term" value="F:transmembrane transporter activity"/>
    <property type="evidence" value="ECO:0007669"/>
    <property type="project" value="TreeGrafter"/>
</dbReference>
<feature type="transmembrane region" description="Helical" evidence="7">
    <location>
        <begin position="217"/>
        <end position="236"/>
    </location>
</feature>
<keyword evidence="5 7" id="KW-1133">Transmembrane helix</keyword>
<dbReference type="AlphaFoldDB" id="A0A2N0Z9V0"/>
<dbReference type="PANTHER" id="PTHR33362:SF5">
    <property type="entry name" value="C4-DICARBOXYLATE TRAP TRANSPORTER LARGE PERMEASE PROTEIN DCTM"/>
    <property type="match status" value="1"/>
</dbReference>
<accession>A0A2N0Z9V0</accession>
<evidence type="ECO:0000313" key="10">
    <source>
        <dbReference type="Proteomes" id="UP000233343"/>
    </source>
</evidence>
<comment type="subcellular location">
    <subcellularLocation>
        <location evidence="1">Cell inner membrane</location>
        <topology evidence="1">Multi-pass membrane protein</topology>
    </subcellularLocation>
</comment>
<gene>
    <name evidence="9" type="ORF">CWS20_24920</name>
</gene>
<feature type="transmembrane region" description="Helical" evidence="7">
    <location>
        <begin position="393"/>
        <end position="415"/>
    </location>
</feature>
<name>A0A2N0Z9V0_9BACI</name>
<dbReference type="GO" id="GO:0005886">
    <property type="term" value="C:plasma membrane"/>
    <property type="evidence" value="ECO:0007669"/>
    <property type="project" value="UniProtKB-SubCell"/>
</dbReference>
<feature type="transmembrane region" description="Helical" evidence="7">
    <location>
        <begin position="48"/>
        <end position="71"/>
    </location>
</feature>
<evidence type="ECO:0000256" key="6">
    <source>
        <dbReference type="ARBA" id="ARBA00023136"/>
    </source>
</evidence>
<evidence type="ECO:0000256" key="3">
    <source>
        <dbReference type="ARBA" id="ARBA00022519"/>
    </source>
</evidence>
<evidence type="ECO:0000256" key="7">
    <source>
        <dbReference type="SAM" id="Phobius"/>
    </source>
</evidence>
<evidence type="ECO:0000313" key="9">
    <source>
        <dbReference type="EMBL" id="PKG26279.1"/>
    </source>
</evidence>
<dbReference type="EMBL" id="PISD01000074">
    <property type="protein sequence ID" value="PKG26279.1"/>
    <property type="molecule type" value="Genomic_DNA"/>
</dbReference>
<dbReference type="InterPro" id="IPR004681">
    <property type="entry name" value="TRAP_DctM"/>
</dbReference>
<dbReference type="PANTHER" id="PTHR33362">
    <property type="entry name" value="SIALIC ACID TRAP TRANSPORTER PERMEASE PROTEIN SIAT-RELATED"/>
    <property type="match status" value="1"/>
</dbReference>
<dbReference type="Proteomes" id="UP000233343">
    <property type="component" value="Unassembled WGS sequence"/>
</dbReference>
<keyword evidence="6 7" id="KW-0472">Membrane</keyword>
<feature type="transmembrane region" description="Helical" evidence="7">
    <location>
        <begin position="91"/>
        <end position="116"/>
    </location>
</feature>
<organism evidence="9 10">
    <name type="scientific">Cytobacillus horneckiae</name>
    <dbReference type="NCBI Taxonomy" id="549687"/>
    <lineage>
        <taxon>Bacteria</taxon>
        <taxon>Bacillati</taxon>
        <taxon>Bacillota</taxon>
        <taxon>Bacilli</taxon>
        <taxon>Bacillales</taxon>
        <taxon>Bacillaceae</taxon>
        <taxon>Cytobacillus</taxon>
    </lineage>
</organism>
<feature type="domain" description="TRAP C4-dicarboxylate transport system permease DctM subunit" evidence="8">
    <location>
        <begin position="7"/>
        <end position="416"/>
    </location>
</feature>
<dbReference type="Pfam" id="PF06808">
    <property type="entry name" value="DctM"/>
    <property type="match status" value="1"/>
</dbReference>
<dbReference type="InterPro" id="IPR010656">
    <property type="entry name" value="DctM"/>
</dbReference>
<sequence length="425" mass="45559">MTTAFIIVLLLVLLFIGMPIGFALIFVGSLGILLVGGIDAFFGILSSTAYRSVNSFTLTTIPLFILMANFISKSNIAKDLYDCILKWIGHIPGGVGVSTVFASAGFGTLSGSSIAATSIMSKICIPEMVRSNYKPSFSAGLVASSTGTLAVLIPPSVPLILYAVQTETSIGQLLIAGVIPGVVLAILLVVFIVFSSLNKNTVIEKATWAERFQSLKFIWPMVVLVIVVLVIIYFGIATSTEAAAFGALGALIIGMLLKRLNVGSVVDAFKDALQQTAMIFTIVIGGYIFAYFFTLSGVGQSMIAAISDSGLSKWTILFLIILFYLILGLFMDLIGSMILTLPLVFPIIVSLGFDPVWFGVLVVLLLEIGLVTPPVGINLFITSKYSKIPVEKVFYGSVPFIFILLFLVLLIVVFPDLALYLPNNM</sequence>
<feature type="transmembrane region" description="Helical" evidence="7">
    <location>
        <begin position="137"/>
        <end position="164"/>
    </location>
</feature>
<keyword evidence="3" id="KW-0997">Cell inner membrane</keyword>
<dbReference type="NCBIfam" id="TIGR00786">
    <property type="entry name" value="dctM"/>
    <property type="match status" value="1"/>
</dbReference>
<evidence type="ECO:0000256" key="2">
    <source>
        <dbReference type="ARBA" id="ARBA00022475"/>
    </source>
</evidence>
<keyword evidence="4 7" id="KW-0812">Transmembrane</keyword>
<feature type="transmembrane region" description="Helical" evidence="7">
    <location>
        <begin position="314"/>
        <end position="330"/>
    </location>
</feature>
<feature type="transmembrane region" description="Helical" evidence="7">
    <location>
        <begin position="170"/>
        <end position="197"/>
    </location>
</feature>
<dbReference type="InterPro" id="IPR000175">
    <property type="entry name" value="Na/ntran_symport"/>
</dbReference>
<evidence type="ECO:0000259" key="8">
    <source>
        <dbReference type="Pfam" id="PF06808"/>
    </source>
</evidence>
<proteinExistence type="predicted"/>
<feature type="transmembrane region" description="Helical" evidence="7">
    <location>
        <begin position="6"/>
        <end position="36"/>
    </location>
</feature>
<reference evidence="9 10" key="1">
    <citation type="journal article" date="2010" name="Int. J. Syst. Evol. Microbiol.">
        <title>Bacillus horneckiae sp. nov., isolated from a spacecraft-assembly clean room.</title>
        <authorList>
            <person name="Vaishampayan P."/>
            <person name="Probst A."/>
            <person name="Krishnamurthi S."/>
            <person name="Ghosh S."/>
            <person name="Osman S."/>
            <person name="McDowall A."/>
            <person name="Ruckmani A."/>
            <person name="Mayilraj S."/>
            <person name="Venkateswaran K."/>
        </authorList>
    </citation>
    <scope>NUCLEOTIDE SEQUENCE [LARGE SCALE GENOMIC DNA]</scope>
    <source>
        <strain evidence="10">1PO1SC</strain>
    </source>
</reference>
<dbReference type="RefSeq" id="WP_066193517.1">
    <property type="nucleotide sequence ID" value="NZ_JAMAUX010000001.1"/>
</dbReference>